<protein>
    <submittedName>
        <fullName evidence="1">Uncharacterized protein</fullName>
    </submittedName>
</protein>
<sequence>MDIAKCLTAVESLCTGEFPEAGHRTVELATSHGTRADDALTRERTVADFHAYREALAQRLHDRWGRQHPSGQQTVRLRLARGEEIPEPWATLSLLTDELDVWQPTGAGGWLALGVADRDDTDEIRLLAAVTATPPP</sequence>
<dbReference type="RefSeq" id="WP_071379923.1">
    <property type="nucleotide sequence ID" value="NZ_MLYO01000014.1"/>
</dbReference>
<organism evidence="1 2">
    <name type="scientific">Streptomyces monashensis</name>
    <dbReference type="NCBI Taxonomy" id="1678012"/>
    <lineage>
        <taxon>Bacteria</taxon>
        <taxon>Bacillati</taxon>
        <taxon>Actinomycetota</taxon>
        <taxon>Actinomycetes</taxon>
        <taxon>Kitasatosporales</taxon>
        <taxon>Streptomycetaceae</taxon>
        <taxon>Streptomyces</taxon>
    </lineage>
</organism>
<comment type="caution">
    <text evidence="1">The sequence shown here is derived from an EMBL/GenBank/DDBJ whole genome shotgun (WGS) entry which is preliminary data.</text>
</comment>
<accession>A0A1S2QJX9</accession>
<evidence type="ECO:0000313" key="2">
    <source>
        <dbReference type="Proteomes" id="UP000179642"/>
    </source>
</evidence>
<dbReference type="EMBL" id="MLYO01000014">
    <property type="protein sequence ID" value="OIK06479.1"/>
    <property type="molecule type" value="Genomic_DNA"/>
</dbReference>
<keyword evidence="2" id="KW-1185">Reference proteome</keyword>
<reference evidence="1 2" key="1">
    <citation type="submission" date="2016-10" db="EMBL/GenBank/DDBJ databases">
        <title>Genome sequence of Streptomyces sp. MUSC 1.</title>
        <authorList>
            <person name="Lee L.-H."/>
            <person name="Ser H.-L."/>
            <person name="Law J.W.-F."/>
        </authorList>
    </citation>
    <scope>NUCLEOTIDE SEQUENCE [LARGE SCALE GENOMIC DNA]</scope>
    <source>
        <strain evidence="1 2">MUSC 1</strain>
    </source>
</reference>
<dbReference type="OrthoDB" id="3478947at2"/>
<gene>
    <name evidence="1" type="ORF">BIV23_07280</name>
</gene>
<dbReference type="Proteomes" id="UP000179642">
    <property type="component" value="Unassembled WGS sequence"/>
</dbReference>
<evidence type="ECO:0000313" key="1">
    <source>
        <dbReference type="EMBL" id="OIK06479.1"/>
    </source>
</evidence>
<proteinExistence type="predicted"/>
<dbReference type="AlphaFoldDB" id="A0A1S2QJX9"/>
<name>A0A1S2QJX9_9ACTN</name>